<protein>
    <submittedName>
        <fullName evidence="1">Uncharacterized protein</fullName>
    </submittedName>
</protein>
<dbReference type="EMBL" id="BMAU01021305">
    <property type="protein sequence ID" value="GFY11480.1"/>
    <property type="molecule type" value="Genomic_DNA"/>
</dbReference>
<comment type="caution">
    <text evidence="1">The sequence shown here is derived from an EMBL/GenBank/DDBJ whole genome shotgun (WGS) entry which is preliminary data.</text>
</comment>
<evidence type="ECO:0000313" key="1">
    <source>
        <dbReference type="EMBL" id="GFY11480.1"/>
    </source>
</evidence>
<gene>
    <name evidence="1" type="ORF">TNCV_3183181</name>
</gene>
<sequence length="93" mass="9713">MGSPYANTIVTAAEIDSGFIAKNDLVPFRCSPVSSCAAPLQTGTSRAAHVMGAAIRVVREDIGALSEGASCAWMAADKAVGCTRAFLTMWRFS</sequence>
<reference evidence="1" key="1">
    <citation type="submission" date="2020-08" db="EMBL/GenBank/DDBJ databases">
        <title>Multicomponent nature underlies the extraordinary mechanical properties of spider dragline silk.</title>
        <authorList>
            <person name="Kono N."/>
            <person name="Nakamura H."/>
            <person name="Mori M."/>
            <person name="Yoshida Y."/>
            <person name="Ohtoshi R."/>
            <person name="Malay A.D."/>
            <person name="Moran D.A.P."/>
            <person name="Tomita M."/>
            <person name="Numata K."/>
            <person name="Arakawa K."/>
        </authorList>
    </citation>
    <scope>NUCLEOTIDE SEQUENCE</scope>
</reference>
<organism evidence="1 2">
    <name type="scientific">Trichonephila clavipes</name>
    <name type="common">Golden silk orbweaver</name>
    <name type="synonym">Nephila clavipes</name>
    <dbReference type="NCBI Taxonomy" id="2585209"/>
    <lineage>
        <taxon>Eukaryota</taxon>
        <taxon>Metazoa</taxon>
        <taxon>Ecdysozoa</taxon>
        <taxon>Arthropoda</taxon>
        <taxon>Chelicerata</taxon>
        <taxon>Arachnida</taxon>
        <taxon>Araneae</taxon>
        <taxon>Araneomorphae</taxon>
        <taxon>Entelegynae</taxon>
        <taxon>Araneoidea</taxon>
        <taxon>Nephilidae</taxon>
        <taxon>Trichonephila</taxon>
    </lineage>
</organism>
<keyword evidence="2" id="KW-1185">Reference proteome</keyword>
<dbReference type="AlphaFoldDB" id="A0A8X6VM43"/>
<dbReference type="Proteomes" id="UP000887159">
    <property type="component" value="Unassembled WGS sequence"/>
</dbReference>
<accession>A0A8X6VM43</accession>
<name>A0A8X6VM43_TRICX</name>
<proteinExistence type="predicted"/>
<evidence type="ECO:0000313" key="2">
    <source>
        <dbReference type="Proteomes" id="UP000887159"/>
    </source>
</evidence>